<evidence type="ECO:0000313" key="2">
    <source>
        <dbReference type="Proteomes" id="UP000003959"/>
    </source>
</evidence>
<gene>
    <name evidence="1" type="ORF">LYNGBM3L_06360</name>
</gene>
<reference evidence="2" key="1">
    <citation type="journal article" date="2011" name="Proc. Natl. Acad. Sci. U.S.A.">
        <title>Genomic insights into the physiology and ecology of the marine filamentous cyanobacterium Lyngbya majuscula.</title>
        <authorList>
            <person name="Jones A.C."/>
            <person name="Monroe E.A."/>
            <person name="Podell S."/>
            <person name="Hess W.R."/>
            <person name="Klages S."/>
            <person name="Esquenazi E."/>
            <person name="Niessen S."/>
            <person name="Hoover H."/>
            <person name="Rothmann M."/>
            <person name="Lasken R.S."/>
            <person name="Yates J.R.III."/>
            <person name="Reinhardt R."/>
            <person name="Kube M."/>
            <person name="Burkart M.D."/>
            <person name="Allen E.E."/>
            <person name="Dorrestein P.C."/>
            <person name="Gerwick W.H."/>
            <person name="Gerwick L."/>
        </authorList>
    </citation>
    <scope>NUCLEOTIDE SEQUENCE [LARGE SCALE GENOMIC DNA]</scope>
    <source>
        <strain evidence="2">3L</strain>
    </source>
</reference>
<evidence type="ECO:0000313" key="1">
    <source>
        <dbReference type="EMBL" id="EGJ35241.1"/>
    </source>
</evidence>
<name>F4XJG1_9CYAN</name>
<keyword evidence="2" id="KW-1185">Reference proteome</keyword>
<accession>F4XJG1</accession>
<dbReference type="HOGENOM" id="CLU_2991805_0_0_3"/>
<dbReference type="Proteomes" id="UP000003959">
    <property type="component" value="Unassembled WGS sequence"/>
</dbReference>
<organism evidence="1 2">
    <name type="scientific">Moorena producens 3L</name>
    <dbReference type="NCBI Taxonomy" id="489825"/>
    <lineage>
        <taxon>Bacteria</taxon>
        <taxon>Bacillati</taxon>
        <taxon>Cyanobacteriota</taxon>
        <taxon>Cyanophyceae</taxon>
        <taxon>Coleofasciculales</taxon>
        <taxon>Coleofasciculaceae</taxon>
        <taxon>Moorena</taxon>
    </lineage>
</organism>
<sequence>MLGKSSKLQDLPSNSSSRVTLSTLLLHSTRGQLVTPPPWANVTIFDLASGWQLMECY</sequence>
<dbReference type="AlphaFoldDB" id="F4XJG1"/>
<proteinExistence type="predicted"/>
<dbReference type="EMBL" id="GL890823">
    <property type="protein sequence ID" value="EGJ35241.1"/>
    <property type="molecule type" value="Genomic_DNA"/>
</dbReference>
<protein>
    <submittedName>
        <fullName evidence="1">Uncharacterized protein</fullName>
    </submittedName>
</protein>